<dbReference type="EMBL" id="JAJTWU010000004">
    <property type="protein sequence ID" value="MCE4555019.1"/>
    <property type="molecule type" value="Genomic_DNA"/>
</dbReference>
<dbReference type="Proteomes" id="UP001200741">
    <property type="component" value="Unassembled WGS sequence"/>
</dbReference>
<evidence type="ECO:0000313" key="2">
    <source>
        <dbReference type="Proteomes" id="UP001200741"/>
    </source>
</evidence>
<reference evidence="1 2" key="1">
    <citation type="submission" date="2021-12" db="EMBL/GenBank/DDBJ databases">
        <title>Genome seq of P8.</title>
        <authorList>
            <person name="Seo T."/>
        </authorList>
    </citation>
    <scope>NUCLEOTIDE SEQUENCE [LARGE SCALE GENOMIC DNA]</scope>
    <source>
        <strain evidence="1 2">P8</strain>
    </source>
</reference>
<proteinExistence type="predicted"/>
<dbReference type="RefSeq" id="WP_233372041.1">
    <property type="nucleotide sequence ID" value="NZ_JAJTWU010000004.1"/>
</dbReference>
<protein>
    <recommendedName>
        <fullName evidence="3">Flagellar motor switch protein FliN-like C-terminal domain-containing protein</fullName>
    </recommendedName>
</protein>
<organism evidence="1 2">
    <name type="scientific">Pelomonas cellulosilytica</name>
    <dbReference type="NCBI Taxonomy" id="2906762"/>
    <lineage>
        <taxon>Bacteria</taxon>
        <taxon>Pseudomonadati</taxon>
        <taxon>Pseudomonadota</taxon>
        <taxon>Betaproteobacteria</taxon>
        <taxon>Burkholderiales</taxon>
        <taxon>Sphaerotilaceae</taxon>
        <taxon>Roseateles</taxon>
    </lineage>
</organism>
<name>A0ABS8XQK0_9BURK</name>
<accession>A0ABS8XQK0</accession>
<evidence type="ECO:0008006" key="3">
    <source>
        <dbReference type="Google" id="ProtNLM"/>
    </source>
</evidence>
<evidence type="ECO:0000313" key="1">
    <source>
        <dbReference type="EMBL" id="MCE4555019.1"/>
    </source>
</evidence>
<keyword evidence="2" id="KW-1185">Reference proteome</keyword>
<comment type="caution">
    <text evidence="1">The sequence shown here is derived from an EMBL/GenBank/DDBJ whole genome shotgun (WGS) entry which is preliminary data.</text>
</comment>
<gene>
    <name evidence="1" type="ORF">LXT13_11340</name>
</gene>
<sequence>MDTVLGPLSRDAEYVEAVQWVGQLGADLAAQTNVQVVFNRDSDKLYPIVAAEILLAALGTRHIEIAGAAELAGPIATYVHEHDVTDFVVLESSRAEPDGPLVENTILCDPSRGDEDHALVEIREWLAGSARKRSALLTAVLQASPPPSAVELRRTLLPPGKPERVIAIVAAVVPEFELVRLEAAGDLTVSIGKRTPGIDWRELQVGQKVECDIEGEYATRVVRARLLPPETAAADGSDNDEGPTP</sequence>